<gene>
    <name evidence="2" type="ORF">MARPO_0077s0056</name>
</gene>
<feature type="region of interest" description="Disordered" evidence="1">
    <location>
        <begin position="92"/>
        <end position="118"/>
    </location>
</feature>
<dbReference type="Proteomes" id="UP000244005">
    <property type="component" value="Unassembled WGS sequence"/>
</dbReference>
<protein>
    <submittedName>
        <fullName evidence="2">Uncharacterized protein</fullName>
    </submittedName>
</protein>
<dbReference type="AlphaFoldDB" id="A0A2R6WLJ8"/>
<name>A0A2R6WLJ8_MARPO</name>
<reference evidence="3" key="1">
    <citation type="journal article" date="2017" name="Cell">
        <title>Insights into land plant evolution garnered from the Marchantia polymorpha genome.</title>
        <authorList>
            <person name="Bowman J.L."/>
            <person name="Kohchi T."/>
            <person name="Yamato K.T."/>
            <person name="Jenkins J."/>
            <person name="Shu S."/>
            <person name="Ishizaki K."/>
            <person name="Yamaoka S."/>
            <person name="Nishihama R."/>
            <person name="Nakamura Y."/>
            <person name="Berger F."/>
            <person name="Adam C."/>
            <person name="Aki S.S."/>
            <person name="Althoff F."/>
            <person name="Araki T."/>
            <person name="Arteaga-Vazquez M.A."/>
            <person name="Balasubrmanian S."/>
            <person name="Barry K."/>
            <person name="Bauer D."/>
            <person name="Boehm C.R."/>
            <person name="Briginshaw L."/>
            <person name="Caballero-Perez J."/>
            <person name="Catarino B."/>
            <person name="Chen F."/>
            <person name="Chiyoda S."/>
            <person name="Chovatia M."/>
            <person name="Davies K.M."/>
            <person name="Delmans M."/>
            <person name="Demura T."/>
            <person name="Dierschke T."/>
            <person name="Dolan L."/>
            <person name="Dorantes-Acosta A.E."/>
            <person name="Eklund D.M."/>
            <person name="Florent S.N."/>
            <person name="Flores-Sandoval E."/>
            <person name="Fujiyama A."/>
            <person name="Fukuzawa H."/>
            <person name="Galik B."/>
            <person name="Grimanelli D."/>
            <person name="Grimwood J."/>
            <person name="Grossniklaus U."/>
            <person name="Hamada T."/>
            <person name="Haseloff J."/>
            <person name="Hetherington A.J."/>
            <person name="Higo A."/>
            <person name="Hirakawa Y."/>
            <person name="Hundley H.N."/>
            <person name="Ikeda Y."/>
            <person name="Inoue K."/>
            <person name="Inoue S.I."/>
            <person name="Ishida S."/>
            <person name="Jia Q."/>
            <person name="Kakita M."/>
            <person name="Kanazawa T."/>
            <person name="Kawai Y."/>
            <person name="Kawashima T."/>
            <person name="Kennedy M."/>
            <person name="Kinose K."/>
            <person name="Kinoshita T."/>
            <person name="Kohara Y."/>
            <person name="Koide E."/>
            <person name="Komatsu K."/>
            <person name="Kopischke S."/>
            <person name="Kubo M."/>
            <person name="Kyozuka J."/>
            <person name="Lagercrantz U."/>
            <person name="Lin S.S."/>
            <person name="Lindquist E."/>
            <person name="Lipzen A.M."/>
            <person name="Lu C.W."/>
            <person name="De Luna E."/>
            <person name="Martienssen R.A."/>
            <person name="Minamino N."/>
            <person name="Mizutani M."/>
            <person name="Mizutani M."/>
            <person name="Mochizuki N."/>
            <person name="Monte I."/>
            <person name="Mosher R."/>
            <person name="Nagasaki H."/>
            <person name="Nakagami H."/>
            <person name="Naramoto S."/>
            <person name="Nishitani K."/>
            <person name="Ohtani M."/>
            <person name="Okamoto T."/>
            <person name="Okumura M."/>
            <person name="Phillips J."/>
            <person name="Pollak B."/>
            <person name="Reinders A."/>
            <person name="Rovekamp M."/>
            <person name="Sano R."/>
            <person name="Sawa S."/>
            <person name="Schmid M.W."/>
            <person name="Shirakawa M."/>
            <person name="Solano R."/>
            <person name="Spunde A."/>
            <person name="Suetsugu N."/>
            <person name="Sugano S."/>
            <person name="Sugiyama A."/>
            <person name="Sun R."/>
            <person name="Suzuki Y."/>
            <person name="Takenaka M."/>
            <person name="Takezawa D."/>
            <person name="Tomogane H."/>
            <person name="Tsuzuki M."/>
            <person name="Ueda T."/>
            <person name="Umeda M."/>
            <person name="Ward J.M."/>
            <person name="Watanabe Y."/>
            <person name="Yazaki K."/>
            <person name="Yokoyama R."/>
            <person name="Yoshitake Y."/>
            <person name="Yotsui I."/>
            <person name="Zachgo S."/>
            <person name="Schmutz J."/>
        </authorList>
    </citation>
    <scope>NUCLEOTIDE SEQUENCE [LARGE SCALE GENOMIC DNA]</scope>
    <source>
        <strain evidence="3">Tak-1</strain>
    </source>
</reference>
<evidence type="ECO:0000313" key="2">
    <source>
        <dbReference type="EMBL" id="PTQ34736.1"/>
    </source>
</evidence>
<proteinExistence type="predicted"/>
<dbReference type="Gramene" id="Mp8g00120.1">
    <property type="protein sequence ID" value="Mp8g00120.1.cds"/>
    <property type="gene ID" value="Mp8g00120"/>
</dbReference>
<accession>A0A2R6WLJ8</accession>
<dbReference type="EMBL" id="KZ772749">
    <property type="protein sequence ID" value="PTQ34736.1"/>
    <property type="molecule type" value="Genomic_DNA"/>
</dbReference>
<organism evidence="2 3">
    <name type="scientific">Marchantia polymorpha</name>
    <name type="common">Common liverwort</name>
    <name type="synonym">Marchantia aquatica</name>
    <dbReference type="NCBI Taxonomy" id="3197"/>
    <lineage>
        <taxon>Eukaryota</taxon>
        <taxon>Viridiplantae</taxon>
        <taxon>Streptophyta</taxon>
        <taxon>Embryophyta</taxon>
        <taxon>Marchantiophyta</taxon>
        <taxon>Marchantiopsida</taxon>
        <taxon>Marchantiidae</taxon>
        <taxon>Marchantiales</taxon>
        <taxon>Marchantiaceae</taxon>
        <taxon>Marchantia</taxon>
    </lineage>
</organism>
<keyword evidence="3" id="KW-1185">Reference proteome</keyword>
<sequence length="118" mass="13405">MFVIRVSWYTGIEDFFKPARRSGGIHLVTRPTMNAHLQNSSIPLVVDSKGQRSNVRSLDPASGQIKYSSVILKNPMQVYTSDTHEDKWIDSIGLRNSNTDPKPNRERQQDNKMTTSTI</sequence>
<evidence type="ECO:0000256" key="1">
    <source>
        <dbReference type="SAM" id="MobiDB-lite"/>
    </source>
</evidence>
<evidence type="ECO:0000313" key="3">
    <source>
        <dbReference type="Proteomes" id="UP000244005"/>
    </source>
</evidence>